<gene>
    <name evidence="9" type="ORF">MMEN_LOCUS6781</name>
</gene>
<dbReference type="GO" id="GO:0005615">
    <property type="term" value="C:extracellular space"/>
    <property type="evidence" value="ECO:0007669"/>
    <property type="project" value="TreeGrafter"/>
</dbReference>
<dbReference type="SMART" id="SM00792">
    <property type="entry name" value="Agouti"/>
    <property type="match status" value="1"/>
</dbReference>
<evidence type="ECO:0000256" key="7">
    <source>
        <dbReference type="SAM" id="MobiDB-lite"/>
    </source>
</evidence>
<feature type="disulfide bond" evidence="6">
    <location>
        <begin position="167"/>
        <end position="174"/>
    </location>
</feature>
<dbReference type="InterPro" id="IPR007733">
    <property type="entry name" value="Agouti"/>
</dbReference>
<evidence type="ECO:0000259" key="8">
    <source>
        <dbReference type="PROSITE" id="PS51150"/>
    </source>
</evidence>
<feature type="disulfide bond" evidence="6">
    <location>
        <begin position="158"/>
        <end position="176"/>
    </location>
</feature>
<comment type="subcellular location">
    <subcellularLocation>
        <location evidence="1">Secreted</location>
    </subcellularLocation>
</comment>
<keyword evidence="10" id="KW-1185">Reference proteome</keyword>
<evidence type="ECO:0000313" key="10">
    <source>
        <dbReference type="Proteomes" id="UP000677803"/>
    </source>
</evidence>
<dbReference type="Pfam" id="PF05039">
    <property type="entry name" value="Agouti"/>
    <property type="match status" value="1"/>
</dbReference>
<dbReference type="GO" id="GO:0009755">
    <property type="term" value="P:hormone-mediated signaling pathway"/>
    <property type="evidence" value="ECO:0007669"/>
    <property type="project" value="InterPro"/>
</dbReference>
<accession>A0A8S4AZL0</accession>
<feature type="domain" description="Agouti" evidence="8">
    <location>
        <begin position="145"/>
        <end position="183"/>
    </location>
</feature>
<dbReference type="PANTHER" id="PTHR16551">
    <property type="entry name" value="AGOUTI RELATED"/>
    <property type="match status" value="1"/>
</dbReference>
<reference evidence="9" key="1">
    <citation type="submission" date="2021-05" db="EMBL/GenBank/DDBJ databases">
        <authorList>
            <person name="Tigano A."/>
        </authorList>
    </citation>
    <scope>NUCLEOTIDE SEQUENCE</scope>
</reference>
<dbReference type="GO" id="GO:0070996">
    <property type="term" value="F:type 1 melanocortin receptor binding"/>
    <property type="evidence" value="ECO:0007669"/>
    <property type="project" value="TreeGrafter"/>
</dbReference>
<feature type="compositionally biased region" description="Basic and acidic residues" evidence="7">
    <location>
        <begin position="110"/>
        <end position="121"/>
    </location>
</feature>
<dbReference type="Proteomes" id="UP000677803">
    <property type="component" value="Unassembled WGS sequence"/>
</dbReference>
<evidence type="ECO:0000256" key="4">
    <source>
        <dbReference type="ARBA" id="ARBA00022854"/>
    </source>
</evidence>
<sequence length="207" mass="22915">MHISWRPLKGRGTEQGYEIPTFHCLVHEANLKTGSLLFELLSEKTCLSTCRMKLAVFCLCLLHLAWVGSGLFTRSSPPASSGRKLLSGASQSKGSINYIRVRPLFARRGDYERQRVREPRPKTVPGPLKDVPRVKTAPKPPRPRCSAPGQSCVSQSGCCDPCSTCHCRFFNAICFCRKTKPPCERKPQSTGQAKQGPKHPLKVPAGR</sequence>
<dbReference type="GO" id="GO:0008343">
    <property type="term" value="P:adult feeding behavior"/>
    <property type="evidence" value="ECO:0007669"/>
    <property type="project" value="TreeGrafter"/>
</dbReference>
<proteinExistence type="predicted"/>
<evidence type="ECO:0000256" key="6">
    <source>
        <dbReference type="PROSITE-ProRule" id="PRU00494"/>
    </source>
</evidence>
<dbReference type="SUPFAM" id="SSF57055">
    <property type="entry name" value="Agouti-related protein"/>
    <property type="match status" value="1"/>
</dbReference>
<keyword evidence="5 6" id="KW-1015">Disulfide bond</keyword>
<dbReference type="PANTHER" id="PTHR16551:SF5">
    <property type="entry name" value="AGOUTI-RELATED PEPTIDE 2"/>
    <property type="match status" value="1"/>
</dbReference>
<keyword evidence="3" id="KW-0732">Signal</keyword>
<keyword evidence="2" id="KW-0964">Secreted</keyword>
<dbReference type="InterPro" id="IPR027300">
    <property type="entry name" value="Agouti_dom"/>
</dbReference>
<evidence type="ECO:0000313" key="9">
    <source>
        <dbReference type="EMBL" id="CAG5895684.1"/>
    </source>
</evidence>
<feature type="region of interest" description="Disordered" evidence="7">
    <location>
        <begin position="182"/>
        <end position="207"/>
    </location>
</feature>
<evidence type="ECO:0000256" key="1">
    <source>
        <dbReference type="ARBA" id="ARBA00004613"/>
    </source>
</evidence>
<dbReference type="GO" id="GO:0007218">
    <property type="term" value="P:neuropeptide signaling pathway"/>
    <property type="evidence" value="ECO:0007669"/>
    <property type="project" value="TreeGrafter"/>
</dbReference>
<feature type="region of interest" description="Disordered" evidence="7">
    <location>
        <begin position="110"/>
        <end position="148"/>
    </location>
</feature>
<evidence type="ECO:0000256" key="5">
    <source>
        <dbReference type="ARBA" id="ARBA00023157"/>
    </source>
</evidence>
<dbReference type="Gene3D" id="4.10.760.10">
    <property type="entry name" value="Agouti domain"/>
    <property type="match status" value="1"/>
</dbReference>
<evidence type="ECO:0000256" key="3">
    <source>
        <dbReference type="ARBA" id="ARBA00022729"/>
    </source>
</evidence>
<organism evidence="9 10">
    <name type="scientific">Menidia menidia</name>
    <name type="common">Atlantic silverside</name>
    <dbReference type="NCBI Taxonomy" id="238744"/>
    <lineage>
        <taxon>Eukaryota</taxon>
        <taxon>Metazoa</taxon>
        <taxon>Chordata</taxon>
        <taxon>Craniata</taxon>
        <taxon>Vertebrata</taxon>
        <taxon>Euteleostomi</taxon>
        <taxon>Actinopterygii</taxon>
        <taxon>Neopterygii</taxon>
        <taxon>Teleostei</taxon>
        <taxon>Neoteleostei</taxon>
        <taxon>Acanthomorphata</taxon>
        <taxon>Ovalentaria</taxon>
        <taxon>Atherinomorphae</taxon>
        <taxon>Atheriniformes</taxon>
        <taxon>Atherinopsidae</taxon>
        <taxon>Menidiinae</taxon>
        <taxon>Menidia</taxon>
    </lineage>
</organism>
<dbReference type="OrthoDB" id="9942042at2759"/>
<keyword evidence="4" id="KW-0960">Knottin</keyword>
<evidence type="ECO:0000256" key="2">
    <source>
        <dbReference type="ARBA" id="ARBA00022525"/>
    </source>
</evidence>
<name>A0A8S4AZL0_9TELE</name>
<feature type="disulfide bond" evidence="6">
    <location>
        <begin position="162"/>
        <end position="183"/>
    </location>
</feature>
<dbReference type="AlphaFoldDB" id="A0A8S4AZL0"/>
<comment type="caution">
    <text evidence="9">The sequence shown here is derived from an EMBL/GenBank/DDBJ whole genome shotgun (WGS) entry which is preliminary data.</text>
</comment>
<protein>
    <submittedName>
        <fullName evidence="9">(Atlantic silverside) hypothetical protein</fullName>
    </submittedName>
</protein>
<comment type="caution">
    <text evidence="6">Lacks conserved residue(s) required for the propagation of feature annotation.</text>
</comment>
<dbReference type="EMBL" id="CAJRST010006668">
    <property type="protein sequence ID" value="CAG5895684.1"/>
    <property type="molecule type" value="Genomic_DNA"/>
</dbReference>
<dbReference type="InterPro" id="IPR036836">
    <property type="entry name" value="Agouti_dom_sf"/>
</dbReference>
<dbReference type="GO" id="GO:0005184">
    <property type="term" value="F:neuropeptide hormone activity"/>
    <property type="evidence" value="ECO:0007669"/>
    <property type="project" value="TreeGrafter"/>
</dbReference>
<dbReference type="PROSITE" id="PS51150">
    <property type="entry name" value="AGOUTI_2"/>
    <property type="match status" value="1"/>
</dbReference>
<dbReference type="GO" id="GO:2000253">
    <property type="term" value="P:positive regulation of feeding behavior"/>
    <property type="evidence" value="ECO:0007669"/>
    <property type="project" value="TreeGrafter"/>
</dbReference>